<organism evidence="2">
    <name type="scientific">Arundo donax</name>
    <name type="common">Giant reed</name>
    <name type="synonym">Donax arundinaceus</name>
    <dbReference type="NCBI Taxonomy" id="35708"/>
    <lineage>
        <taxon>Eukaryota</taxon>
        <taxon>Viridiplantae</taxon>
        <taxon>Streptophyta</taxon>
        <taxon>Embryophyta</taxon>
        <taxon>Tracheophyta</taxon>
        <taxon>Spermatophyta</taxon>
        <taxon>Magnoliopsida</taxon>
        <taxon>Liliopsida</taxon>
        <taxon>Poales</taxon>
        <taxon>Poaceae</taxon>
        <taxon>PACMAD clade</taxon>
        <taxon>Arundinoideae</taxon>
        <taxon>Arundineae</taxon>
        <taxon>Arundo</taxon>
    </lineage>
</organism>
<evidence type="ECO:0000313" key="2">
    <source>
        <dbReference type="EMBL" id="JAD99335.1"/>
    </source>
</evidence>
<protein>
    <submittedName>
        <fullName evidence="2">Uncharacterized protein</fullName>
    </submittedName>
</protein>
<reference evidence="2" key="1">
    <citation type="submission" date="2014-09" db="EMBL/GenBank/DDBJ databases">
        <authorList>
            <person name="Magalhaes I.L.F."/>
            <person name="Oliveira U."/>
            <person name="Santos F.R."/>
            <person name="Vidigal T.H.D.A."/>
            <person name="Brescovit A.D."/>
            <person name="Santos A.J."/>
        </authorList>
    </citation>
    <scope>NUCLEOTIDE SEQUENCE</scope>
    <source>
        <tissue evidence="2">Shoot tissue taken approximately 20 cm above the soil surface</tissue>
    </source>
</reference>
<evidence type="ECO:0000256" key="1">
    <source>
        <dbReference type="SAM" id="SignalP"/>
    </source>
</evidence>
<proteinExistence type="predicted"/>
<feature type="chain" id="PRO_5002061941" evidence="1">
    <location>
        <begin position="29"/>
        <end position="74"/>
    </location>
</feature>
<dbReference type="AlphaFoldDB" id="A0A0A9EN86"/>
<feature type="signal peptide" evidence="1">
    <location>
        <begin position="1"/>
        <end position="28"/>
    </location>
</feature>
<name>A0A0A9EN86_ARUDO</name>
<dbReference type="EMBL" id="GBRH01198560">
    <property type="protein sequence ID" value="JAD99335.1"/>
    <property type="molecule type" value="Transcribed_RNA"/>
</dbReference>
<accession>A0A0A9EN86</accession>
<keyword evidence="1" id="KW-0732">Signal</keyword>
<sequence length="74" mass="8519">MPTGNWSLTLRAALLLSSDPMLTSKSVAQPESIHSKTPRNHRRNRLQFVFPTEDQLNQLEQEAKPTRQLVVDRH</sequence>
<reference evidence="2" key="2">
    <citation type="journal article" date="2015" name="Data Brief">
        <title>Shoot transcriptome of the giant reed, Arundo donax.</title>
        <authorList>
            <person name="Barrero R.A."/>
            <person name="Guerrero F.D."/>
            <person name="Moolhuijzen P."/>
            <person name="Goolsby J.A."/>
            <person name="Tidwell J."/>
            <person name="Bellgard S.E."/>
            <person name="Bellgard M.I."/>
        </authorList>
    </citation>
    <scope>NUCLEOTIDE SEQUENCE</scope>
    <source>
        <tissue evidence="2">Shoot tissue taken approximately 20 cm above the soil surface</tissue>
    </source>
</reference>